<evidence type="ECO:0000256" key="2">
    <source>
        <dbReference type="ARBA" id="ARBA00012251"/>
    </source>
</evidence>
<accession>A0ABR3JB63</accession>
<dbReference type="CDD" id="cd22584">
    <property type="entry name" value="Rcat_RBR_unk"/>
    <property type="match status" value="1"/>
</dbReference>
<gene>
    <name evidence="12" type="ORF">HGRIS_007149</name>
</gene>
<dbReference type="Pfam" id="PF00097">
    <property type="entry name" value="zf-C3HC4"/>
    <property type="match status" value="1"/>
</dbReference>
<dbReference type="Proteomes" id="UP001556367">
    <property type="component" value="Unassembled WGS sequence"/>
</dbReference>
<feature type="domain" description="RING-type" evidence="11">
    <location>
        <begin position="180"/>
        <end position="382"/>
    </location>
</feature>
<dbReference type="EMBL" id="JASNQZ010000010">
    <property type="protein sequence ID" value="KAL0952936.1"/>
    <property type="molecule type" value="Genomic_DNA"/>
</dbReference>
<evidence type="ECO:0000256" key="1">
    <source>
        <dbReference type="ARBA" id="ARBA00001798"/>
    </source>
</evidence>
<keyword evidence="6 9" id="KW-0863">Zinc-finger</keyword>
<evidence type="ECO:0000256" key="9">
    <source>
        <dbReference type="PROSITE-ProRule" id="PRU00175"/>
    </source>
</evidence>
<dbReference type="InterPro" id="IPR018957">
    <property type="entry name" value="Znf_C3HC4_RING-type"/>
</dbReference>
<dbReference type="Gene3D" id="1.20.120.1750">
    <property type="match status" value="1"/>
</dbReference>
<evidence type="ECO:0000256" key="5">
    <source>
        <dbReference type="ARBA" id="ARBA00022737"/>
    </source>
</evidence>
<dbReference type="PROSITE" id="PS50089">
    <property type="entry name" value="ZF_RING_2"/>
    <property type="match status" value="1"/>
</dbReference>
<keyword evidence="3" id="KW-0808">Transferase</keyword>
<name>A0ABR3JB63_9AGAR</name>
<dbReference type="Pfam" id="PF01485">
    <property type="entry name" value="IBR"/>
    <property type="match status" value="2"/>
</dbReference>
<evidence type="ECO:0000259" key="11">
    <source>
        <dbReference type="PROSITE" id="PS51873"/>
    </source>
</evidence>
<proteinExistence type="predicted"/>
<dbReference type="PROSITE" id="PS51873">
    <property type="entry name" value="TRIAD"/>
    <property type="match status" value="1"/>
</dbReference>
<keyword evidence="7" id="KW-0833">Ubl conjugation pathway</keyword>
<dbReference type="Gene3D" id="3.30.40.10">
    <property type="entry name" value="Zinc/RING finger domain, C3HC4 (zinc finger)"/>
    <property type="match status" value="1"/>
</dbReference>
<evidence type="ECO:0000256" key="4">
    <source>
        <dbReference type="ARBA" id="ARBA00022723"/>
    </source>
</evidence>
<evidence type="ECO:0000256" key="7">
    <source>
        <dbReference type="ARBA" id="ARBA00022786"/>
    </source>
</evidence>
<keyword evidence="13" id="KW-1185">Reference proteome</keyword>
<dbReference type="InterPro" id="IPR002867">
    <property type="entry name" value="IBR_dom"/>
</dbReference>
<comment type="catalytic activity">
    <reaction evidence="1">
        <text>[E2 ubiquitin-conjugating enzyme]-S-ubiquitinyl-L-cysteine + [acceptor protein]-L-lysine = [E2 ubiquitin-conjugating enzyme]-L-cysteine + [acceptor protein]-N(6)-ubiquitinyl-L-lysine.</text>
        <dbReference type="EC" id="2.3.2.31"/>
    </reaction>
</comment>
<dbReference type="PANTHER" id="PTHR11685">
    <property type="entry name" value="RBR FAMILY RING FINGER AND IBR DOMAIN-CONTAINING"/>
    <property type="match status" value="1"/>
</dbReference>
<dbReference type="InterPro" id="IPR001841">
    <property type="entry name" value="Znf_RING"/>
</dbReference>
<evidence type="ECO:0000313" key="12">
    <source>
        <dbReference type="EMBL" id="KAL0952936.1"/>
    </source>
</evidence>
<evidence type="ECO:0000256" key="6">
    <source>
        <dbReference type="ARBA" id="ARBA00022771"/>
    </source>
</evidence>
<evidence type="ECO:0000256" key="3">
    <source>
        <dbReference type="ARBA" id="ARBA00022679"/>
    </source>
</evidence>
<keyword evidence="8" id="KW-0862">Zinc</keyword>
<feature type="domain" description="RING-type" evidence="10">
    <location>
        <begin position="184"/>
        <end position="220"/>
    </location>
</feature>
<sequence length="459" mass="50802">MSDSEPDAESALLIAQLALNDVLELRASFKGKGRADEPIPDEEYALQLQEAHLEEVLNSLASLSFARSLDAAIETDQQYVSMLDIAEKCAMDDHRAAEALRSGGRLPAQSAVQRAAGNPEFRLDDVEREDVASQAWEARAVIVTANDSDGGEGVDDDGEETVVGVGEAPEQLEESLPVSSRVECSICGSNMRTPDLQAPCGHAWCRGCLADLVRTCTQDETLYPLRCCQQSLPQDEVLALVHSLRIRTQFAVKAREFGTPRSQRVYCPNPHCSTFLGATPEPSTGLASSVVLGRATRRCINCGVSACLQCKAVAHPDKACEENKALAELKSLAQKQRWQTCPGCHEIVELGYGCYHMTCRCRTEFCYLCAARWKTCQCLLWDEQRLLGAAQRRVENAFGAGFARAAPQRYAAEVRRRTVQLRYDHECDRHKWNHRDGGGRCEMCRNKLPDFLWANLDDC</sequence>
<dbReference type="SUPFAM" id="SSF57850">
    <property type="entry name" value="RING/U-box"/>
    <property type="match status" value="2"/>
</dbReference>
<evidence type="ECO:0000256" key="8">
    <source>
        <dbReference type="ARBA" id="ARBA00022833"/>
    </source>
</evidence>
<protein>
    <recommendedName>
        <fullName evidence="2">RBR-type E3 ubiquitin transferase</fullName>
        <ecNumber evidence="2">2.3.2.31</ecNumber>
    </recommendedName>
</protein>
<keyword evidence="4" id="KW-0479">Metal-binding</keyword>
<keyword evidence="5" id="KW-0677">Repeat</keyword>
<dbReference type="InterPro" id="IPR044066">
    <property type="entry name" value="TRIAD_supradom"/>
</dbReference>
<reference evidence="13" key="1">
    <citation type="submission" date="2024-06" db="EMBL/GenBank/DDBJ databases">
        <title>Multi-omics analyses provide insights into the biosynthesis of the anticancer antibiotic pleurotin in Hohenbuehelia grisea.</title>
        <authorList>
            <person name="Weaver J.A."/>
            <person name="Alberti F."/>
        </authorList>
    </citation>
    <scope>NUCLEOTIDE SEQUENCE [LARGE SCALE GENOMIC DNA]</scope>
    <source>
        <strain evidence="13">T-177</strain>
    </source>
</reference>
<dbReference type="InterPro" id="IPR031127">
    <property type="entry name" value="E3_UB_ligase_RBR"/>
</dbReference>
<evidence type="ECO:0000313" key="13">
    <source>
        <dbReference type="Proteomes" id="UP001556367"/>
    </source>
</evidence>
<dbReference type="EC" id="2.3.2.31" evidence="2"/>
<organism evidence="12 13">
    <name type="scientific">Hohenbuehelia grisea</name>
    <dbReference type="NCBI Taxonomy" id="104357"/>
    <lineage>
        <taxon>Eukaryota</taxon>
        <taxon>Fungi</taxon>
        <taxon>Dikarya</taxon>
        <taxon>Basidiomycota</taxon>
        <taxon>Agaricomycotina</taxon>
        <taxon>Agaricomycetes</taxon>
        <taxon>Agaricomycetidae</taxon>
        <taxon>Agaricales</taxon>
        <taxon>Pleurotineae</taxon>
        <taxon>Pleurotaceae</taxon>
        <taxon>Hohenbuehelia</taxon>
    </lineage>
</organism>
<dbReference type="InterPro" id="IPR013083">
    <property type="entry name" value="Znf_RING/FYVE/PHD"/>
</dbReference>
<evidence type="ECO:0000259" key="10">
    <source>
        <dbReference type="PROSITE" id="PS50089"/>
    </source>
</evidence>
<comment type="caution">
    <text evidence="12">The sequence shown here is derived from an EMBL/GenBank/DDBJ whole genome shotgun (WGS) entry which is preliminary data.</text>
</comment>